<evidence type="ECO:0000259" key="1">
    <source>
        <dbReference type="Pfam" id="PF00024"/>
    </source>
</evidence>
<accession>A0A419QAI4</accession>
<dbReference type="Proteomes" id="UP000286415">
    <property type="component" value="Unassembled WGS sequence"/>
</dbReference>
<feature type="domain" description="Apple" evidence="1">
    <location>
        <begin position="196"/>
        <end position="244"/>
    </location>
</feature>
<dbReference type="EMBL" id="NIRI02000060">
    <property type="protein sequence ID" value="KAG5442517.1"/>
    <property type="molecule type" value="Genomic_DNA"/>
</dbReference>
<evidence type="ECO:0000313" key="2">
    <source>
        <dbReference type="EMBL" id="KAG5442517.1"/>
    </source>
</evidence>
<dbReference type="SUPFAM" id="SSF57414">
    <property type="entry name" value="Hairpin loop containing domain-like"/>
    <property type="match status" value="1"/>
</dbReference>
<evidence type="ECO:0000313" key="3">
    <source>
        <dbReference type="Proteomes" id="UP000286415"/>
    </source>
</evidence>
<dbReference type="InParanoid" id="A0A419QAI4"/>
<reference evidence="2 3" key="2">
    <citation type="journal article" date="2021" name="Genomics">
        <title>High-quality reference genome for Clonorchis sinensis.</title>
        <authorList>
            <person name="Young N.D."/>
            <person name="Stroehlein A.J."/>
            <person name="Kinkar L."/>
            <person name="Wang T."/>
            <person name="Sohn W.M."/>
            <person name="Chang B.C.H."/>
            <person name="Kaur P."/>
            <person name="Weisz D."/>
            <person name="Dudchenko O."/>
            <person name="Aiden E.L."/>
            <person name="Korhonen P.K."/>
            <person name="Gasser R.B."/>
        </authorList>
    </citation>
    <scope>NUCLEOTIDE SEQUENCE [LARGE SCALE GENOMIC DNA]</scope>
    <source>
        <strain evidence="2">Cs-k2</strain>
    </source>
</reference>
<dbReference type="AlphaFoldDB" id="A0A419QAI4"/>
<reference evidence="2 3" key="1">
    <citation type="journal article" date="2018" name="Biotechnol. Adv.">
        <title>Improved genomic resources and new bioinformatic workflow for the carcinogenic parasite Clonorchis sinensis: Biotechnological implications.</title>
        <authorList>
            <person name="Wang D."/>
            <person name="Korhonen P.K."/>
            <person name="Gasser R.B."/>
            <person name="Young N.D."/>
        </authorList>
    </citation>
    <scope>NUCLEOTIDE SEQUENCE [LARGE SCALE GENOMIC DNA]</scope>
    <source>
        <strain evidence="2">Cs-k2</strain>
    </source>
</reference>
<dbReference type="InterPro" id="IPR003609">
    <property type="entry name" value="Pan_app"/>
</dbReference>
<protein>
    <recommendedName>
        <fullName evidence="1">Apple domain-containing protein</fullName>
    </recommendedName>
</protein>
<proteinExistence type="predicted"/>
<keyword evidence="3" id="KW-1185">Reference proteome</keyword>
<name>A0A419QAI4_CLOSI</name>
<dbReference type="Pfam" id="PF00024">
    <property type="entry name" value="PAN_1"/>
    <property type="match status" value="1"/>
</dbReference>
<sequence>MFYRTHIILVLLPILSRGRCPPEYTQLSADVCMIQLGAANEFCKACALCSNYGKQRNQVAFLQGRNVNLLKSVLQTGSAVWTGMHGLLGIPKSPSVAGWRDLDPRTPEFTSGPDLFKWAPNQPTGSEPHLVFHKHHEVMYDIYSPPLNFTREVYCEYGEAVPKTDFNVLYRADFPDKFNSIVQPQPDLDGCTLMVKARTKIDCARRCTLDTACRSIYFNENERKCIHMQHADSLLPQKITESQEGWSRFARTAYGNP</sequence>
<gene>
    <name evidence="2" type="ORF">CSKR_114470</name>
</gene>
<organism evidence="2 3">
    <name type="scientific">Clonorchis sinensis</name>
    <name type="common">Chinese liver fluke</name>
    <dbReference type="NCBI Taxonomy" id="79923"/>
    <lineage>
        <taxon>Eukaryota</taxon>
        <taxon>Metazoa</taxon>
        <taxon>Spiralia</taxon>
        <taxon>Lophotrochozoa</taxon>
        <taxon>Platyhelminthes</taxon>
        <taxon>Trematoda</taxon>
        <taxon>Digenea</taxon>
        <taxon>Opisthorchiida</taxon>
        <taxon>Opisthorchiata</taxon>
        <taxon>Opisthorchiidae</taxon>
        <taxon>Clonorchis</taxon>
    </lineage>
</organism>
<dbReference type="OrthoDB" id="6240229at2759"/>
<comment type="caution">
    <text evidence="2">The sequence shown here is derived from an EMBL/GenBank/DDBJ whole genome shotgun (WGS) entry which is preliminary data.</text>
</comment>